<feature type="compositionally biased region" description="Acidic residues" evidence="1">
    <location>
        <begin position="264"/>
        <end position="290"/>
    </location>
</feature>
<proteinExistence type="predicted"/>
<reference evidence="2 3" key="1">
    <citation type="journal article" date="2018" name="BMC Genomics">
        <title>Genomic evidence for intraspecific hybridization in a clonal and extremely halotolerant yeast.</title>
        <authorList>
            <person name="Gostincar C."/>
            <person name="Stajich J.E."/>
            <person name="Zupancic J."/>
            <person name="Zalar P."/>
            <person name="Gunde-Cimerman N."/>
        </authorList>
    </citation>
    <scope>NUCLEOTIDE SEQUENCE [LARGE SCALE GENOMIC DNA]</scope>
    <source>
        <strain evidence="2 3">EXF-2682</strain>
    </source>
</reference>
<dbReference type="AlphaFoldDB" id="A0A3M7E497"/>
<dbReference type="Proteomes" id="UP000269276">
    <property type="component" value="Unassembled WGS sequence"/>
</dbReference>
<protein>
    <submittedName>
        <fullName evidence="2">Uncharacterized protein</fullName>
    </submittedName>
</protein>
<accession>A0A3M7E497</accession>
<comment type="caution">
    <text evidence="2">The sequence shown here is derived from an EMBL/GenBank/DDBJ whole genome shotgun (WGS) entry which is preliminary data.</text>
</comment>
<gene>
    <name evidence="2" type="ORF">D0863_05173</name>
</gene>
<dbReference type="EMBL" id="QWIP01000145">
    <property type="protein sequence ID" value="RMY71422.1"/>
    <property type="molecule type" value="Genomic_DNA"/>
</dbReference>
<dbReference type="VEuPathDB" id="FungiDB:BTJ68_00772"/>
<evidence type="ECO:0000313" key="2">
    <source>
        <dbReference type="EMBL" id="RMY71422.1"/>
    </source>
</evidence>
<name>A0A3M7E497_HORWE</name>
<feature type="region of interest" description="Disordered" evidence="1">
    <location>
        <begin position="227"/>
        <end position="290"/>
    </location>
</feature>
<feature type="compositionally biased region" description="Basic and acidic residues" evidence="1">
    <location>
        <begin position="227"/>
        <end position="242"/>
    </location>
</feature>
<organism evidence="2 3">
    <name type="scientific">Hortaea werneckii</name>
    <name type="common">Black yeast</name>
    <name type="synonym">Cladosporium werneckii</name>
    <dbReference type="NCBI Taxonomy" id="91943"/>
    <lineage>
        <taxon>Eukaryota</taxon>
        <taxon>Fungi</taxon>
        <taxon>Dikarya</taxon>
        <taxon>Ascomycota</taxon>
        <taxon>Pezizomycotina</taxon>
        <taxon>Dothideomycetes</taxon>
        <taxon>Dothideomycetidae</taxon>
        <taxon>Mycosphaerellales</taxon>
        <taxon>Teratosphaeriaceae</taxon>
        <taxon>Hortaea</taxon>
    </lineage>
</organism>
<feature type="compositionally biased region" description="Acidic residues" evidence="1">
    <location>
        <begin position="243"/>
        <end position="253"/>
    </location>
</feature>
<evidence type="ECO:0000256" key="1">
    <source>
        <dbReference type="SAM" id="MobiDB-lite"/>
    </source>
</evidence>
<dbReference type="OrthoDB" id="3871501at2759"/>
<evidence type="ECO:0000313" key="3">
    <source>
        <dbReference type="Proteomes" id="UP000269276"/>
    </source>
</evidence>
<sequence>MAEKTLSAKKQQELQVQYSNYKDTLQAIAQKIGDVEQEGEEHKSLRSRNLTTFLDNALRYAEAEPNAIYQQFNDLTNDLLCMREAYRNLRRGFTKYKCLAKSTREELASALSKIQGSYNGDWATLAVEGRDRHLASMADKILDPDNMHGLNDLDYMDSWDSIGALMFFRQYQHLQTFIDQADECASYARDLFAVVDEEANAEADREEEAELQQLPDLTQDNLRAFADRQENQRQAADRRPDVLAEDEAPDVDLLDAAARAAMHEEDEDEDLPVDDLEEDEGDDDGLEEPM</sequence>